<dbReference type="KEGG" id="cyn:Cyan7425_5383"/>
<accession>B8HYZ4</accession>
<dbReference type="EMBL" id="CP001345">
    <property type="protein sequence ID" value="ACL47642.1"/>
    <property type="molecule type" value="Genomic_DNA"/>
</dbReference>
<reference evidence="1" key="1">
    <citation type="submission" date="2009-01" db="EMBL/GenBank/DDBJ databases">
        <title>Complete sequence of plasmid1 Cyanothece sp. PCC 7425.</title>
        <authorList>
            <consortium name="US DOE Joint Genome Institute"/>
            <person name="Lucas S."/>
            <person name="Copeland A."/>
            <person name="Lapidus A."/>
            <person name="Glavina del Rio T."/>
            <person name="Dalin E."/>
            <person name="Tice H."/>
            <person name="Bruce D."/>
            <person name="Goodwin L."/>
            <person name="Pitluck S."/>
            <person name="Sims D."/>
            <person name="Meineke L."/>
            <person name="Brettin T."/>
            <person name="Detter J.C."/>
            <person name="Han C."/>
            <person name="Larimer F."/>
            <person name="Land M."/>
            <person name="Hauser L."/>
            <person name="Kyrpides N."/>
            <person name="Ovchinnikova G."/>
            <person name="Liberton M."/>
            <person name="Stoeckel J."/>
            <person name="Banerjee A."/>
            <person name="Singh A."/>
            <person name="Page L."/>
            <person name="Sato H."/>
            <person name="Zhao L."/>
            <person name="Sherman L."/>
            <person name="Pakrasi H."/>
            <person name="Richardson P."/>
        </authorList>
    </citation>
    <scope>NUCLEOTIDE SEQUENCE</scope>
    <source>
        <strain evidence="1">PCC 7425</strain>
        <plasmid evidence="1">pP742501</plasmid>
    </source>
</reference>
<gene>
    <name evidence="1" type="ordered locus">Cyan7425_5383</name>
</gene>
<organism evidence="1">
    <name type="scientific">Cyanothece sp. (strain PCC 7425 / ATCC 29141)</name>
    <dbReference type="NCBI Taxonomy" id="395961"/>
    <lineage>
        <taxon>Bacteria</taxon>
        <taxon>Bacillati</taxon>
        <taxon>Cyanobacteriota</taxon>
        <taxon>Cyanophyceae</taxon>
        <taxon>Gomontiellales</taxon>
        <taxon>Cyanothecaceae</taxon>
        <taxon>Cyanothece</taxon>
    </lineage>
</organism>
<evidence type="ECO:0000313" key="1">
    <source>
        <dbReference type="EMBL" id="ACL47642.1"/>
    </source>
</evidence>
<sequence>MSTPINLDNCAADLENLAYEICQYLQMKDICDEQEQVNRQFAIVLRNLKNTSIIYTDVVAQAMAAKPVLPIVA</sequence>
<dbReference type="AlphaFoldDB" id="B8HYZ4"/>
<dbReference type="HOGENOM" id="CLU_2698471_0_0_3"/>
<geneLocation type="plasmid" evidence="1">
    <name>pP742501</name>
</geneLocation>
<keyword evidence="1" id="KW-0614">Plasmid</keyword>
<protein>
    <submittedName>
        <fullName evidence="1">Uncharacterized protein</fullName>
    </submittedName>
</protein>
<name>B8HYZ4_CYAP4</name>
<proteinExistence type="predicted"/>